<sequence length="20" mass="2232">MEGIDGELFPHDDEEAGSRQ</sequence>
<evidence type="ECO:0000313" key="2">
    <source>
        <dbReference type="EMBL" id="KAK6789187.1"/>
    </source>
</evidence>
<feature type="region of interest" description="Disordered" evidence="1">
    <location>
        <begin position="1"/>
        <end position="20"/>
    </location>
</feature>
<organism evidence="2 3">
    <name type="scientific">Solanum bulbocastanum</name>
    <name type="common">Wild potato</name>
    <dbReference type="NCBI Taxonomy" id="147425"/>
    <lineage>
        <taxon>Eukaryota</taxon>
        <taxon>Viridiplantae</taxon>
        <taxon>Streptophyta</taxon>
        <taxon>Embryophyta</taxon>
        <taxon>Tracheophyta</taxon>
        <taxon>Spermatophyta</taxon>
        <taxon>Magnoliopsida</taxon>
        <taxon>eudicotyledons</taxon>
        <taxon>Gunneridae</taxon>
        <taxon>Pentapetalae</taxon>
        <taxon>asterids</taxon>
        <taxon>lamiids</taxon>
        <taxon>Solanales</taxon>
        <taxon>Solanaceae</taxon>
        <taxon>Solanoideae</taxon>
        <taxon>Solaneae</taxon>
        <taxon>Solanum</taxon>
    </lineage>
</organism>
<protein>
    <submittedName>
        <fullName evidence="2">Uncharacterized protein</fullName>
    </submittedName>
</protein>
<comment type="caution">
    <text evidence="2">The sequence shown here is derived from an EMBL/GenBank/DDBJ whole genome shotgun (WGS) entry which is preliminary data.</text>
</comment>
<evidence type="ECO:0000313" key="3">
    <source>
        <dbReference type="Proteomes" id="UP001371456"/>
    </source>
</evidence>
<name>A0AAN8TQ28_SOLBU</name>
<accession>A0AAN8TQ28</accession>
<dbReference type="Proteomes" id="UP001371456">
    <property type="component" value="Unassembled WGS sequence"/>
</dbReference>
<feature type="compositionally biased region" description="Basic and acidic residues" evidence="1">
    <location>
        <begin position="8"/>
        <end position="20"/>
    </location>
</feature>
<dbReference type="EMBL" id="JBANQN010000005">
    <property type="protein sequence ID" value="KAK6789187.1"/>
    <property type="molecule type" value="Genomic_DNA"/>
</dbReference>
<dbReference type="AlphaFoldDB" id="A0AAN8TQ28"/>
<proteinExistence type="predicted"/>
<keyword evidence="3" id="KW-1185">Reference proteome</keyword>
<reference evidence="2 3" key="1">
    <citation type="submission" date="2024-02" db="EMBL/GenBank/DDBJ databases">
        <title>de novo genome assembly of Solanum bulbocastanum strain 11H21.</title>
        <authorList>
            <person name="Hosaka A.J."/>
        </authorList>
    </citation>
    <scope>NUCLEOTIDE SEQUENCE [LARGE SCALE GENOMIC DNA]</scope>
    <source>
        <tissue evidence="2">Young leaves</tissue>
    </source>
</reference>
<gene>
    <name evidence="2" type="ORF">RDI58_012986</name>
</gene>
<evidence type="ECO:0000256" key="1">
    <source>
        <dbReference type="SAM" id="MobiDB-lite"/>
    </source>
</evidence>